<keyword evidence="3" id="KW-0067">ATP-binding</keyword>
<organism evidence="8 9">
    <name type="scientific">Castellaniella hirudinis</name>
    <dbReference type="NCBI Taxonomy" id="1144617"/>
    <lineage>
        <taxon>Bacteria</taxon>
        <taxon>Pseudomonadati</taxon>
        <taxon>Pseudomonadota</taxon>
        <taxon>Betaproteobacteria</taxon>
        <taxon>Burkholderiales</taxon>
        <taxon>Alcaligenaceae</taxon>
        <taxon>Castellaniella</taxon>
    </lineage>
</organism>
<keyword evidence="1 8" id="KW-0436">Ligase</keyword>
<comment type="catalytic activity">
    <reaction evidence="6">
        <text>biotin + L-lysyl-[protein] + ATP = N(6)-biotinyl-L-lysyl-[protein] + AMP + diphosphate + H(+)</text>
        <dbReference type="Rhea" id="RHEA:11756"/>
        <dbReference type="Rhea" id="RHEA-COMP:9752"/>
        <dbReference type="Rhea" id="RHEA-COMP:10505"/>
        <dbReference type="ChEBI" id="CHEBI:15378"/>
        <dbReference type="ChEBI" id="CHEBI:29969"/>
        <dbReference type="ChEBI" id="CHEBI:30616"/>
        <dbReference type="ChEBI" id="CHEBI:33019"/>
        <dbReference type="ChEBI" id="CHEBI:57586"/>
        <dbReference type="ChEBI" id="CHEBI:83144"/>
        <dbReference type="ChEBI" id="CHEBI:456215"/>
        <dbReference type="EC" id="6.3.4.15"/>
    </reaction>
</comment>
<dbReference type="Gene3D" id="3.30.930.10">
    <property type="entry name" value="Bira Bifunctional Protein, Domain 2"/>
    <property type="match status" value="1"/>
</dbReference>
<accession>A0ABV8RZJ0</accession>
<dbReference type="SUPFAM" id="SSF55681">
    <property type="entry name" value="Class II aaRS and biotin synthetases"/>
    <property type="match status" value="1"/>
</dbReference>
<dbReference type="InterPro" id="IPR004143">
    <property type="entry name" value="BPL_LPL_catalytic"/>
</dbReference>
<dbReference type="InterPro" id="IPR045864">
    <property type="entry name" value="aa-tRNA-synth_II/BPL/LPL"/>
</dbReference>
<dbReference type="NCBIfam" id="TIGR00121">
    <property type="entry name" value="birA_ligase"/>
    <property type="match status" value="1"/>
</dbReference>
<evidence type="ECO:0000313" key="8">
    <source>
        <dbReference type="EMBL" id="MFC4298723.1"/>
    </source>
</evidence>
<dbReference type="InterPro" id="IPR003142">
    <property type="entry name" value="BPL_C"/>
</dbReference>
<keyword evidence="4" id="KW-0092">Biotin</keyword>
<name>A0ABV8RZJ0_9BURK</name>
<dbReference type="InterPro" id="IPR004408">
    <property type="entry name" value="Biotin_CoA_COase_ligase"/>
</dbReference>
<comment type="caution">
    <text evidence="8">The sequence shown here is derived from an EMBL/GenBank/DDBJ whole genome shotgun (WGS) entry which is preliminary data.</text>
</comment>
<protein>
    <recommendedName>
        <fullName evidence="5">biotin--[biotin carboxyl-carrier protein] ligase</fullName>
        <ecNumber evidence="5">6.3.4.15</ecNumber>
    </recommendedName>
</protein>
<dbReference type="Proteomes" id="UP001595756">
    <property type="component" value="Unassembled WGS sequence"/>
</dbReference>
<dbReference type="PANTHER" id="PTHR12835">
    <property type="entry name" value="BIOTIN PROTEIN LIGASE"/>
    <property type="match status" value="1"/>
</dbReference>
<dbReference type="Pfam" id="PF03099">
    <property type="entry name" value="BPL_LplA_LipB"/>
    <property type="match status" value="1"/>
</dbReference>
<proteinExistence type="predicted"/>
<evidence type="ECO:0000256" key="6">
    <source>
        <dbReference type="ARBA" id="ARBA00047846"/>
    </source>
</evidence>
<dbReference type="InterPro" id="IPR008988">
    <property type="entry name" value="Transcriptional_repressor_C"/>
</dbReference>
<dbReference type="CDD" id="cd16442">
    <property type="entry name" value="BPL"/>
    <property type="match status" value="1"/>
</dbReference>
<dbReference type="PROSITE" id="PS51733">
    <property type="entry name" value="BPL_LPL_CATALYTIC"/>
    <property type="match status" value="1"/>
</dbReference>
<evidence type="ECO:0000256" key="4">
    <source>
        <dbReference type="ARBA" id="ARBA00023267"/>
    </source>
</evidence>
<keyword evidence="2" id="KW-0547">Nucleotide-binding</keyword>
<evidence type="ECO:0000256" key="5">
    <source>
        <dbReference type="ARBA" id="ARBA00024227"/>
    </source>
</evidence>
<sequence>MTGSPHDPASALPSPEALTGALREALPQFRQVDWVEQTGSTNADLLARARREGGPPDRPWLLGTHLQSQGRGRAGRTWQNRVDANLMFSCAFDVFLPARRLPTLAPLIGLATCQALRARLEPHQRARLTMKWPNDLLWDQAKLAGILIESTRSGAAQTADHHLIIIGMGLNLNDARALSQSLDRRIADWAEIAADDPVAARTSAAELTACAARSWYDALNHVTAHGFADLPARYAEVDGLAGRMLDVLDDGHLRHTGAACGIDADGRLLLRNAEGVQAITVGEISVRLQR</sequence>
<evidence type="ECO:0000313" key="9">
    <source>
        <dbReference type="Proteomes" id="UP001595756"/>
    </source>
</evidence>
<evidence type="ECO:0000256" key="3">
    <source>
        <dbReference type="ARBA" id="ARBA00022840"/>
    </source>
</evidence>
<dbReference type="EMBL" id="JBHSDY010000007">
    <property type="protein sequence ID" value="MFC4298723.1"/>
    <property type="molecule type" value="Genomic_DNA"/>
</dbReference>
<feature type="domain" description="BPL/LPL catalytic" evidence="7">
    <location>
        <begin position="27"/>
        <end position="220"/>
    </location>
</feature>
<dbReference type="Pfam" id="PF02237">
    <property type="entry name" value="BPL_C"/>
    <property type="match status" value="1"/>
</dbReference>
<dbReference type="RefSeq" id="WP_376813283.1">
    <property type="nucleotide sequence ID" value="NZ_JBHSDY010000007.1"/>
</dbReference>
<evidence type="ECO:0000256" key="2">
    <source>
        <dbReference type="ARBA" id="ARBA00022741"/>
    </source>
</evidence>
<gene>
    <name evidence="8" type="ORF">ACFO0J_11780</name>
</gene>
<dbReference type="SUPFAM" id="SSF50037">
    <property type="entry name" value="C-terminal domain of transcriptional repressors"/>
    <property type="match status" value="1"/>
</dbReference>
<evidence type="ECO:0000259" key="7">
    <source>
        <dbReference type="PROSITE" id="PS51733"/>
    </source>
</evidence>
<dbReference type="Gene3D" id="2.30.30.100">
    <property type="match status" value="1"/>
</dbReference>
<dbReference type="PANTHER" id="PTHR12835:SF5">
    <property type="entry name" value="BIOTIN--PROTEIN LIGASE"/>
    <property type="match status" value="1"/>
</dbReference>
<dbReference type="GO" id="GO:0004077">
    <property type="term" value="F:biotin--[biotin carboxyl-carrier protein] ligase activity"/>
    <property type="evidence" value="ECO:0007669"/>
    <property type="project" value="UniProtKB-EC"/>
</dbReference>
<keyword evidence="9" id="KW-1185">Reference proteome</keyword>
<reference evidence="9" key="1">
    <citation type="journal article" date="2019" name="Int. J. Syst. Evol. Microbiol.">
        <title>The Global Catalogue of Microorganisms (GCM) 10K type strain sequencing project: providing services to taxonomists for standard genome sequencing and annotation.</title>
        <authorList>
            <consortium name="The Broad Institute Genomics Platform"/>
            <consortium name="The Broad Institute Genome Sequencing Center for Infectious Disease"/>
            <person name="Wu L."/>
            <person name="Ma J."/>
        </authorList>
    </citation>
    <scope>NUCLEOTIDE SEQUENCE [LARGE SCALE GENOMIC DNA]</scope>
    <source>
        <strain evidence="9">CGMCC 1.19029</strain>
    </source>
</reference>
<evidence type="ECO:0000256" key="1">
    <source>
        <dbReference type="ARBA" id="ARBA00022598"/>
    </source>
</evidence>
<dbReference type="EC" id="6.3.4.15" evidence="5"/>